<dbReference type="GO" id="GO:0009055">
    <property type="term" value="F:electron transfer activity"/>
    <property type="evidence" value="ECO:0007669"/>
    <property type="project" value="TreeGrafter"/>
</dbReference>
<dbReference type="eggNOG" id="arCOG04391">
    <property type="taxonomic scope" value="Archaea"/>
</dbReference>
<evidence type="ECO:0000256" key="6">
    <source>
        <dbReference type="RuleBase" id="RU003820"/>
    </source>
</evidence>
<dbReference type="GO" id="GO:0005506">
    <property type="term" value="F:iron ion binding"/>
    <property type="evidence" value="ECO:0007669"/>
    <property type="project" value="UniProtKB-UniRule"/>
</dbReference>
<dbReference type="PROSITE" id="PS50903">
    <property type="entry name" value="RUBREDOXIN_LIKE"/>
    <property type="match status" value="1"/>
</dbReference>
<dbReference type="PANTHER" id="PTHR47627">
    <property type="entry name" value="RUBREDOXIN"/>
    <property type="match status" value="1"/>
</dbReference>
<evidence type="ECO:0000259" key="7">
    <source>
        <dbReference type="PROSITE" id="PS50903"/>
    </source>
</evidence>
<keyword evidence="3 6" id="KW-0479">Metal-binding</keyword>
<dbReference type="PaxDb" id="572546-Arcpr_0632"/>
<organism evidence="8 9">
    <name type="scientific">Archaeoglobus profundus (strain DSM 5631 / JCM 9629 / NBRC 100127 / Av18)</name>
    <dbReference type="NCBI Taxonomy" id="572546"/>
    <lineage>
        <taxon>Archaea</taxon>
        <taxon>Methanobacteriati</taxon>
        <taxon>Methanobacteriota</taxon>
        <taxon>Archaeoglobi</taxon>
        <taxon>Archaeoglobales</taxon>
        <taxon>Archaeoglobaceae</taxon>
        <taxon>Archaeoglobus</taxon>
    </lineage>
</organism>
<evidence type="ECO:0000256" key="5">
    <source>
        <dbReference type="ARBA" id="ARBA00023004"/>
    </source>
</evidence>
<dbReference type="InterPro" id="IPR050526">
    <property type="entry name" value="Rubredoxin_ET"/>
</dbReference>
<protein>
    <recommendedName>
        <fullName evidence="6">Rubredoxin</fullName>
    </recommendedName>
</protein>
<feature type="domain" description="Rubredoxin-like" evidence="7">
    <location>
        <begin position="5"/>
        <end position="56"/>
    </location>
</feature>
<dbReference type="InterPro" id="IPR024934">
    <property type="entry name" value="Rubredoxin-like_dom"/>
</dbReference>
<comment type="function">
    <text evidence="1">Rubredoxin is a small nonheme, iron protein lacking acid-labile sulfide. Its single Fe, chelated to 4 Cys, functions as an electron acceptor and may also stabilize the conformation of the molecule.</text>
</comment>
<dbReference type="Gene3D" id="2.20.28.10">
    <property type="match status" value="1"/>
</dbReference>
<dbReference type="EMBL" id="CP001857">
    <property type="protein sequence ID" value="ADB57697.1"/>
    <property type="molecule type" value="Genomic_DNA"/>
</dbReference>
<dbReference type="InterPro" id="IPR018527">
    <property type="entry name" value="Rubredoxin_Fe_BS"/>
</dbReference>
<dbReference type="InterPro" id="IPR024935">
    <property type="entry name" value="Rubredoxin_dom"/>
</dbReference>
<evidence type="ECO:0000256" key="1">
    <source>
        <dbReference type="ARBA" id="ARBA00002360"/>
    </source>
</evidence>
<name>D2RHC2_ARCPA</name>
<gene>
    <name evidence="8" type="ordered locus">Arcpr_0632</name>
</gene>
<keyword evidence="4 6" id="KW-0249">Electron transport</keyword>
<dbReference type="STRING" id="572546.Arcpr_0632"/>
<comment type="similarity">
    <text evidence="6">Belongs to the rubredoxin family.</text>
</comment>
<evidence type="ECO:0000313" key="8">
    <source>
        <dbReference type="EMBL" id="ADB57697.1"/>
    </source>
</evidence>
<dbReference type="FunFam" id="2.20.28.10:FF:000001">
    <property type="entry name" value="Rubredoxin"/>
    <property type="match status" value="1"/>
</dbReference>
<dbReference type="HOGENOM" id="CLU_128747_3_3_2"/>
<comment type="cofactor">
    <cofactor evidence="6">
        <name>Fe(3+)</name>
        <dbReference type="ChEBI" id="CHEBI:29034"/>
    </cofactor>
</comment>
<dbReference type="CDD" id="cd00730">
    <property type="entry name" value="rubredoxin"/>
    <property type="match status" value="1"/>
</dbReference>
<dbReference type="PANTHER" id="PTHR47627:SF1">
    <property type="entry name" value="RUBREDOXIN-1-RELATED"/>
    <property type="match status" value="1"/>
</dbReference>
<evidence type="ECO:0000256" key="3">
    <source>
        <dbReference type="ARBA" id="ARBA00022723"/>
    </source>
</evidence>
<dbReference type="GO" id="GO:0043448">
    <property type="term" value="P:alkane catabolic process"/>
    <property type="evidence" value="ECO:0007669"/>
    <property type="project" value="TreeGrafter"/>
</dbReference>
<evidence type="ECO:0000256" key="2">
    <source>
        <dbReference type="ARBA" id="ARBA00022448"/>
    </source>
</evidence>
<dbReference type="AlphaFoldDB" id="D2RHC2"/>
<dbReference type="Pfam" id="PF00301">
    <property type="entry name" value="Rubredoxin"/>
    <property type="match status" value="1"/>
</dbReference>
<dbReference type="SUPFAM" id="SSF57802">
    <property type="entry name" value="Rubredoxin-like"/>
    <property type="match status" value="1"/>
</dbReference>
<reference evidence="8 9" key="1">
    <citation type="journal article" date="2010" name="Stand. Genomic Sci.">
        <title>Complete genome sequence of Archaeoglobus profundus type strain (AV18).</title>
        <authorList>
            <person name="von Jan M."/>
            <person name="Lapidus A."/>
            <person name="Del Rio T.G."/>
            <person name="Copeland A."/>
            <person name="Tice H."/>
            <person name="Cheng J.F."/>
            <person name="Lucas S."/>
            <person name="Chen F."/>
            <person name="Nolan M."/>
            <person name="Goodwin L."/>
            <person name="Han C."/>
            <person name="Pitluck S."/>
            <person name="Liolios K."/>
            <person name="Ivanova N."/>
            <person name="Mavromatis K."/>
            <person name="Ovchinnikova G."/>
            <person name="Chertkov O."/>
            <person name="Pati A."/>
            <person name="Chen A."/>
            <person name="Palaniappan K."/>
            <person name="Land M."/>
            <person name="Hauser L."/>
            <person name="Chang Y.J."/>
            <person name="Jeffries C.D."/>
            <person name="Saunders E."/>
            <person name="Brettin T."/>
            <person name="Detter J.C."/>
            <person name="Chain P."/>
            <person name="Eichinger K."/>
            <person name="Huber H."/>
            <person name="Spring S."/>
            <person name="Rohde M."/>
            <person name="Goker M."/>
            <person name="Wirth R."/>
            <person name="Woyke T."/>
            <person name="Bristow J."/>
            <person name="Eisen J.A."/>
            <person name="Markowitz V."/>
            <person name="Hugenholtz P."/>
            <person name="Kyrpides N.C."/>
            <person name="Klenk H.P."/>
        </authorList>
    </citation>
    <scope>NUCLEOTIDE SEQUENCE [LARGE SCALE GENOMIC DNA]</scope>
    <source>
        <strain evidence="9">DSM 5631 / JCM 9629 / NBRC 100127 / Av18</strain>
    </source>
</reference>
<keyword evidence="2" id="KW-0813">Transport</keyword>
<accession>D2RHC2</accession>
<keyword evidence="5 6" id="KW-0408">Iron</keyword>
<dbReference type="KEGG" id="apo:Arcpr_0632"/>
<evidence type="ECO:0000256" key="4">
    <source>
        <dbReference type="ARBA" id="ARBA00022982"/>
    </source>
</evidence>
<keyword evidence="9" id="KW-1185">Reference proteome</keyword>
<dbReference type="Proteomes" id="UP000001901">
    <property type="component" value="Chromosome"/>
</dbReference>
<evidence type="ECO:0000313" key="9">
    <source>
        <dbReference type="Proteomes" id="UP000001901"/>
    </source>
</evidence>
<dbReference type="PRINTS" id="PR00163">
    <property type="entry name" value="RUBREDOXIN"/>
</dbReference>
<sequence length="58" mass="6541">MGAESMKWKCKCCGYVYDESVGDPFNDIPPETKFEDLLDDWVCPVCGCSKDKFVPLSL</sequence>
<dbReference type="PROSITE" id="PS00202">
    <property type="entry name" value="RUBREDOXIN"/>
    <property type="match status" value="1"/>
</dbReference>
<proteinExistence type="inferred from homology"/>